<comment type="caution">
    <text evidence="7">Lacks conserved residue(s) required for the propagation of feature annotation.</text>
</comment>
<keyword evidence="10" id="KW-0732">Signal</keyword>
<evidence type="ECO:0000256" key="4">
    <source>
        <dbReference type="ARBA" id="ARBA00023136"/>
    </source>
</evidence>
<dbReference type="InterPro" id="IPR016201">
    <property type="entry name" value="PSI"/>
</dbReference>
<feature type="transmembrane region" description="Helical" evidence="9">
    <location>
        <begin position="577"/>
        <end position="599"/>
    </location>
</feature>
<dbReference type="PROSITE" id="PS51004">
    <property type="entry name" value="SEMA"/>
    <property type="match status" value="1"/>
</dbReference>
<dbReference type="Gene3D" id="2.130.10.10">
    <property type="entry name" value="YVTN repeat-like/Quinoprotein amine dehydrogenase"/>
    <property type="match status" value="1"/>
</dbReference>
<dbReference type="InterPro" id="IPR015943">
    <property type="entry name" value="WD40/YVTN_repeat-like_dom_sf"/>
</dbReference>
<dbReference type="GO" id="GO:0030335">
    <property type="term" value="P:positive regulation of cell migration"/>
    <property type="evidence" value="ECO:0007669"/>
    <property type="project" value="TreeGrafter"/>
</dbReference>
<dbReference type="Gene3D" id="3.30.1680.10">
    <property type="entry name" value="ligand-binding face of the semaphorins, domain 2"/>
    <property type="match status" value="1"/>
</dbReference>
<reference evidence="12" key="1">
    <citation type="submission" date="2019-10" db="EMBL/GenBank/DDBJ databases">
        <title>Short sand fly seasons in Tbilisi, Georgia, hinder development of host immunity to saliva of the visceral leishmaniasis vector Phlebotomus kandelakii.</title>
        <authorList>
            <person name="Oliveira F."/>
            <person name="Giorgobiani E."/>
            <person name="Guimaraes-Costa A.B."/>
            <person name="Abdeladhim M."/>
            <person name="Oristian J."/>
            <person name="Tskhvaradze L."/>
            <person name="Tsertsvadze N."/>
            <person name="Zakalashvili M."/>
            <person name="Valenzuela J.G."/>
            <person name="Kamhawi S."/>
        </authorList>
    </citation>
    <scope>NUCLEOTIDE SEQUENCE</scope>
    <source>
        <strain evidence="12">Wild-capture in Tbilisi</strain>
        <tissue evidence="12">Salivary glands</tissue>
    </source>
</reference>
<dbReference type="Pfam" id="PF01403">
    <property type="entry name" value="Sema"/>
    <property type="match status" value="1"/>
</dbReference>
<name>A0A6B2EHB7_9DIPT</name>
<dbReference type="InterPro" id="IPR036352">
    <property type="entry name" value="Semap_dom_sf"/>
</dbReference>
<keyword evidence="9" id="KW-1133">Transmembrane helix</keyword>
<evidence type="ECO:0000313" key="12">
    <source>
        <dbReference type="EMBL" id="NBJ62072.1"/>
    </source>
</evidence>
<dbReference type="SUPFAM" id="SSF103575">
    <property type="entry name" value="Plexin repeat"/>
    <property type="match status" value="1"/>
</dbReference>
<dbReference type="GO" id="GO:0030215">
    <property type="term" value="F:semaphorin receptor binding"/>
    <property type="evidence" value="ECO:0007669"/>
    <property type="project" value="InterPro"/>
</dbReference>
<evidence type="ECO:0000259" key="11">
    <source>
        <dbReference type="PROSITE" id="PS51004"/>
    </source>
</evidence>
<keyword evidence="2" id="KW-0221">Differentiation</keyword>
<protein>
    <submittedName>
        <fullName evidence="12">Putative semaphorin</fullName>
    </submittedName>
</protein>
<feature type="domain" description="Sema" evidence="11">
    <location>
        <begin position="21"/>
        <end position="478"/>
    </location>
</feature>
<evidence type="ECO:0000256" key="9">
    <source>
        <dbReference type="SAM" id="Phobius"/>
    </source>
</evidence>
<sequence length="700" mass="76432">MMALQLVVIGVLVVRNADAWRHASGYAATAIVTPRRHDFTTNSSDQLRVLEWGEGVLLLGGRNTLYNVTVDDEGRFEVAGTVQWGSTDAHRELCTLKGKQEDDCQNYIRIYADVTPNKALVCGTNSYKPMCRYYSKPLDGVVVGESEEAQGRSPYSPTHSSAYTWANGQLFSGTVADFSGADPLIYREHQRTEQYDVKQLHQPAFVSATAYNEYVFFVFREVAMEHMNCGKAVFSRIGRVCRSDRGGPAIFYDRWTSFLKARLNCSLPGNVPFYFDHVVATSGVVSLEADDVIYGVFQTPPTSIDGSAVCAFRMKDVLKAFEGPFKAQKDTRSNWLPVHPTSPPTDPRPGACVEDSRTLPSSTVNFVKTHPLMEAAIPALYGEPLLVTTGTALQLTSVAVVTSVGVDGRSYNLVFAGTADGRVVKFYSRVKEVGGTLETVVVWEAQVLSVGRRVEQLHAVGRRHLVAVTRDSVVSIEQVACSNWSSCMACVSARDPECGWDEGMGVCVQGGGMSAIQGAWQEVCTEENWVEERVVTRGTVSSVGRDPQSGFLAMEGGGANATCPEVGVASVFSAQTMAIALVAVVGVALAVGGLVGVVVGHKCRLECPLVGGAPMEHRNHLTWSKARHSKDVNLLMNAQHFAVPPPFEHTPPPRRKIDNLGLVDLDKDRRHESKNSTESLEKEAQHFKMDTLQKVKKTYI</sequence>
<dbReference type="InterPro" id="IPR002165">
    <property type="entry name" value="Plexin_repeat"/>
</dbReference>
<dbReference type="AlphaFoldDB" id="A0A6B2EHB7"/>
<dbReference type="InterPro" id="IPR001627">
    <property type="entry name" value="Semap_dom"/>
</dbReference>
<dbReference type="PANTHER" id="PTHR11036">
    <property type="entry name" value="SEMAPHORIN"/>
    <property type="match status" value="1"/>
</dbReference>
<proteinExistence type="predicted"/>
<dbReference type="SUPFAM" id="SSF101912">
    <property type="entry name" value="Sema domain"/>
    <property type="match status" value="1"/>
</dbReference>
<keyword evidence="4 9" id="KW-0472">Membrane</keyword>
<organism evidence="12">
    <name type="scientific">Phlebotomus kandelakii</name>
    <dbReference type="NCBI Taxonomy" id="1109342"/>
    <lineage>
        <taxon>Eukaryota</taxon>
        <taxon>Metazoa</taxon>
        <taxon>Ecdysozoa</taxon>
        <taxon>Arthropoda</taxon>
        <taxon>Hexapoda</taxon>
        <taxon>Insecta</taxon>
        <taxon>Pterygota</taxon>
        <taxon>Neoptera</taxon>
        <taxon>Endopterygota</taxon>
        <taxon>Diptera</taxon>
        <taxon>Nematocera</taxon>
        <taxon>Psychodoidea</taxon>
        <taxon>Psychodidae</taxon>
        <taxon>Phlebotomus</taxon>
        <taxon>Larroussius</taxon>
    </lineage>
</organism>
<keyword evidence="9" id="KW-0812">Transmembrane</keyword>
<evidence type="ECO:0000256" key="2">
    <source>
        <dbReference type="ARBA" id="ARBA00022782"/>
    </source>
</evidence>
<feature type="chain" id="PRO_5025694188" evidence="10">
    <location>
        <begin position="20"/>
        <end position="700"/>
    </location>
</feature>
<accession>A0A6B2EHB7</accession>
<dbReference type="GO" id="GO:0045499">
    <property type="term" value="F:chemorepellent activity"/>
    <property type="evidence" value="ECO:0007669"/>
    <property type="project" value="TreeGrafter"/>
</dbReference>
<feature type="signal peptide" evidence="10">
    <location>
        <begin position="1"/>
        <end position="19"/>
    </location>
</feature>
<comment type="subcellular location">
    <subcellularLocation>
        <location evidence="1">Membrane</location>
    </subcellularLocation>
</comment>
<dbReference type="Pfam" id="PF01437">
    <property type="entry name" value="PSI"/>
    <property type="match status" value="1"/>
</dbReference>
<dbReference type="GO" id="GO:0007411">
    <property type="term" value="P:axon guidance"/>
    <property type="evidence" value="ECO:0007669"/>
    <property type="project" value="TreeGrafter"/>
</dbReference>
<evidence type="ECO:0000256" key="10">
    <source>
        <dbReference type="SAM" id="SignalP"/>
    </source>
</evidence>
<dbReference type="GO" id="GO:0005886">
    <property type="term" value="C:plasma membrane"/>
    <property type="evidence" value="ECO:0007669"/>
    <property type="project" value="TreeGrafter"/>
</dbReference>
<keyword evidence="3" id="KW-0524">Neurogenesis</keyword>
<keyword evidence="6" id="KW-0325">Glycoprotein</keyword>
<evidence type="ECO:0000256" key="3">
    <source>
        <dbReference type="ARBA" id="ARBA00022902"/>
    </source>
</evidence>
<dbReference type="PANTHER" id="PTHR11036:SF131">
    <property type="entry name" value="MIP07328P"/>
    <property type="match status" value="1"/>
</dbReference>
<evidence type="ECO:0000256" key="6">
    <source>
        <dbReference type="ARBA" id="ARBA00023180"/>
    </source>
</evidence>
<dbReference type="SMART" id="SM00630">
    <property type="entry name" value="Sema"/>
    <property type="match status" value="1"/>
</dbReference>
<dbReference type="GO" id="GO:0071526">
    <property type="term" value="P:semaphorin-plexin signaling pathway"/>
    <property type="evidence" value="ECO:0007669"/>
    <property type="project" value="TreeGrafter"/>
</dbReference>
<dbReference type="SMART" id="SM00423">
    <property type="entry name" value="PSI"/>
    <property type="match status" value="1"/>
</dbReference>
<dbReference type="InterPro" id="IPR027231">
    <property type="entry name" value="Semaphorin"/>
</dbReference>
<evidence type="ECO:0000256" key="7">
    <source>
        <dbReference type="PROSITE-ProRule" id="PRU00352"/>
    </source>
</evidence>
<evidence type="ECO:0000256" key="1">
    <source>
        <dbReference type="ARBA" id="ARBA00004370"/>
    </source>
</evidence>
<dbReference type="EMBL" id="GIFK01004369">
    <property type="protein sequence ID" value="NBJ62072.1"/>
    <property type="molecule type" value="Transcribed_RNA"/>
</dbReference>
<keyword evidence="5" id="KW-1015">Disulfide bond</keyword>
<feature type="region of interest" description="Disordered" evidence="8">
    <location>
        <begin position="332"/>
        <end position="351"/>
    </location>
</feature>
<evidence type="ECO:0000256" key="8">
    <source>
        <dbReference type="SAM" id="MobiDB-lite"/>
    </source>
</evidence>
<evidence type="ECO:0000256" key="5">
    <source>
        <dbReference type="ARBA" id="ARBA00023157"/>
    </source>
</evidence>